<name>A0A6P8R047_GEOSA</name>
<dbReference type="Pfam" id="PF00531">
    <property type="entry name" value="Death"/>
    <property type="match status" value="1"/>
</dbReference>
<dbReference type="GO" id="GO:0007165">
    <property type="term" value="P:signal transduction"/>
    <property type="evidence" value="ECO:0007669"/>
    <property type="project" value="InterPro"/>
</dbReference>
<dbReference type="SUPFAM" id="SSF47986">
    <property type="entry name" value="DEATH domain"/>
    <property type="match status" value="1"/>
</dbReference>
<dbReference type="Proteomes" id="UP000515159">
    <property type="component" value="Chromosome 1"/>
</dbReference>
<feature type="region of interest" description="Disordered" evidence="2">
    <location>
        <begin position="495"/>
        <end position="519"/>
    </location>
</feature>
<evidence type="ECO:0000313" key="5">
    <source>
        <dbReference type="RefSeq" id="XP_033803652.1"/>
    </source>
</evidence>
<dbReference type="PANTHER" id="PTHR28336">
    <property type="entry name" value="BA1-643"/>
    <property type="match status" value="1"/>
</dbReference>
<dbReference type="AlphaFoldDB" id="A0A6P8R047"/>
<dbReference type="Gene3D" id="2.60.40.2660">
    <property type="match status" value="1"/>
</dbReference>
<dbReference type="KEGG" id="gsh:117362026"/>
<dbReference type="RefSeq" id="XP_033803652.1">
    <property type="nucleotide sequence ID" value="XM_033947761.1"/>
</dbReference>
<evidence type="ECO:0000256" key="1">
    <source>
        <dbReference type="SAM" id="Coils"/>
    </source>
</evidence>
<dbReference type="OrthoDB" id="6118651at2759"/>
<dbReference type="PANTHER" id="PTHR28336:SF4">
    <property type="entry name" value="DEATH DOMAIN-CONTAINING PROTEIN 1"/>
    <property type="match status" value="1"/>
</dbReference>
<keyword evidence="1" id="KW-0175">Coiled coil</keyword>
<dbReference type="InterPro" id="IPR000488">
    <property type="entry name" value="Death_dom"/>
</dbReference>
<gene>
    <name evidence="5" type="primary">DTHD1</name>
</gene>
<feature type="domain" description="Death" evidence="3">
    <location>
        <begin position="804"/>
        <end position="868"/>
    </location>
</feature>
<dbReference type="Gene3D" id="2.60.220.30">
    <property type="match status" value="1"/>
</dbReference>
<evidence type="ECO:0000256" key="2">
    <source>
        <dbReference type="SAM" id="MobiDB-lite"/>
    </source>
</evidence>
<feature type="compositionally biased region" description="Basic and acidic residues" evidence="2">
    <location>
        <begin position="499"/>
        <end position="512"/>
    </location>
</feature>
<keyword evidence="4" id="KW-1185">Reference proteome</keyword>
<reference evidence="5" key="1">
    <citation type="submission" date="2025-08" db="UniProtKB">
        <authorList>
            <consortium name="RefSeq"/>
        </authorList>
    </citation>
    <scope>IDENTIFICATION</scope>
</reference>
<organism evidence="4 5">
    <name type="scientific">Geotrypetes seraphini</name>
    <name type="common">Gaboon caecilian</name>
    <name type="synonym">Caecilia seraphini</name>
    <dbReference type="NCBI Taxonomy" id="260995"/>
    <lineage>
        <taxon>Eukaryota</taxon>
        <taxon>Metazoa</taxon>
        <taxon>Chordata</taxon>
        <taxon>Craniata</taxon>
        <taxon>Vertebrata</taxon>
        <taxon>Euteleostomi</taxon>
        <taxon>Amphibia</taxon>
        <taxon>Gymnophiona</taxon>
        <taxon>Geotrypetes</taxon>
    </lineage>
</organism>
<accession>A0A6P8R047</accession>
<dbReference type="CTD" id="401124"/>
<proteinExistence type="predicted"/>
<dbReference type="InParanoid" id="A0A6P8R047"/>
<evidence type="ECO:0000313" key="4">
    <source>
        <dbReference type="Proteomes" id="UP000515159"/>
    </source>
</evidence>
<dbReference type="Gene3D" id="1.10.533.10">
    <property type="entry name" value="Death Domain, Fas"/>
    <property type="match status" value="1"/>
</dbReference>
<feature type="coiled-coil region" evidence="1">
    <location>
        <begin position="106"/>
        <end position="133"/>
    </location>
</feature>
<dbReference type="GeneID" id="117362026"/>
<protein>
    <submittedName>
        <fullName evidence="5">Death domain-containing protein 1</fullName>
    </submittedName>
</protein>
<sequence length="888" mass="101298">MESTECVTFEDGKLNLVLEQMWQKIQVVKHYVDISECQDDEDIRKSVLDLIYLNQELRNALHQQLKHTTNTMQASSQLLTSLQDHYRQLTSSQVLVDYLTRICEVLRNTSLYLQNTENQLEDISNKYNTIFLQLPNILTDEGDDIQNDEISDVSEKCLTDEQNCDEIKPAQPSEIKTASSPMTIEEASTPQSIKNESDINKMFSNQKKYDDCESIEGGPPVQNDDIRKETLNRADATLEINGKHMVISSSEICNGDAVSSSMYHCQEVGNQWFEKEFLVQVSGEKEPKVACYIKAPFNTLQNLRCQIINDMSSIVVSDFEELVSNVISIAGEDPGVRSSFPISIIIPFTAHLKGNYRDIMVKVNDEKLQSSYLTPVSLEEYQGNQKGSFAEVKVYKLGVFSVVSCLKKESFTIPKKGFEVKLSMDPRISLFFPPGCFGSSLIVQLKVQPIDASIISILKVKHDIYQSVVSTSPMVHIQQPLSQSFHKPFTVTVPCPPNPDKRRQGDETENKRAISATAPKTIKGQQIRTQSASVRKHGHNRSESLKVLGYRTKEDQWAVLEDIAVRNMQNGLVSFEIDEHLDSFIVVRLASVMDSAHLVLFIQALDRAAHNTMVNVIFYRKKDNMEKAIVELVPSKELNWEIPHLRAEGYNGPPEPSEQFPMQEGEQIYFKFSGNISASDNEKDFGKTYKLTFHSQRKQRLHLQLKVVDEYGNYSSPQYKGTALFYKLTREAIVSSYFQPSLVDDSPSFQTPVCKLALTLPKSEKIISRPQSARKAFTNSSESLLDDLLYWLSEELSEEDAALLALSLPIRRSTIQLIKLKSPDHLTDQIYELLSYWKKTLPTSADKMRLLFRHLRKSGRLDLVEELRFMWENKVIPRKAQHRFEMQY</sequence>
<evidence type="ECO:0000259" key="3">
    <source>
        <dbReference type="PROSITE" id="PS50017"/>
    </source>
</evidence>
<dbReference type="PROSITE" id="PS50017">
    <property type="entry name" value="DEATH_DOMAIN"/>
    <property type="match status" value="1"/>
</dbReference>
<dbReference type="FunCoup" id="A0A6P8R047">
    <property type="interactions" value="86"/>
</dbReference>
<dbReference type="InterPro" id="IPR011029">
    <property type="entry name" value="DEATH-like_dom_sf"/>
</dbReference>